<sequence>MFASSLYLLLTSGTPFSFADTVSGFASTCLLLSSLYTLLLVAAAVACELREYGYLHANAFFLYTWAGKALLHFFFFVTAVLELPWASLLNLVAVVMCLYGRVVKNGDPNTLY</sequence>
<dbReference type="EMBL" id="BRYB01000168">
    <property type="protein sequence ID" value="GMI24419.1"/>
    <property type="molecule type" value="Genomic_DNA"/>
</dbReference>
<keyword evidence="2" id="KW-0732">Signal</keyword>
<comment type="caution">
    <text evidence="3">The sequence shown here is derived from an EMBL/GenBank/DDBJ whole genome shotgun (WGS) entry which is preliminary data.</text>
</comment>
<keyword evidence="1" id="KW-1133">Transmembrane helix</keyword>
<feature type="chain" id="PRO_5045670789" evidence="2">
    <location>
        <begin position="20"/>
        <end position="112"/>
    </location>
</feature>
<keyword evidence="1" id="KW-0812">Transmembrane</keyword>
<dbReference type="Proteomes" id="UP001165060">
    <property type="component" value="Unassembled WGS sequence"/>
</dbReference>
<keyword evidence="1" id="KW-0472">Membrane</keyword>
<reference evidence="3 4" key="1">
    <citation type="journal article" date="2023" name="Commun. Biol.">
        <title>Genome analysis of Parmales, the sister group of diatoms, reveals the evolutionary specialization of diatoms from phago-mixotrophs to photoautotrophs.</title>
        <authorList>
            <person name="Ban H."/>
            <person name="Sato S."/>
            <person name="Yoshikawa S."/>
            <person name="Yamada K."/>
            <person name="Nakamura Y."/>
            <person name="Ichinomiya M."/>
            <person name="Sato N."/>
            <person name="Blanc-Mathieu R."/>
            <person name="Endo H."/>
            <person name="Kuwata A."/>
            <person name="Ogata H."/>
        </authorList>
    </citation>
    <scope>NUCLEOTIDE SEQUENCE [LARGE SCALE GENOMIC DNA]</scope>
</reference>
<proteinExistence type="predicted"/>
<protein>
    <submittedName>
        <fullName evidence="3">Uncharacterized protein</fullName>
    </submittedName>
</protein>
<keyword evidence="4" id="KW-1185">Reference proteome</keyword>
<evidence type="ECO:0000313" key="3">
    <source>
        <dbReference type="EMBL" id="GMI24419.1"/>
    </source>
</evidence>
<evidence type="ECO:0000256" key="1">
    <source>
        <dbReference type="SAM" id="Phobius"/>
    </source>
</evidence>
<feature type="transmembrane region" description="Helical" evidence="1">
    <location>
        <begin position="29"/>
        <end position="47"/>
    </location>
</feature>
<accession>A0ABQ6MDV7</accession>
<feature type="signal peptide" evidence="2">
    <location>
        <begin position="1"/>
        <end position="19"/>
    </location>
</feature>
<gene>
    <name evidence="3" type="ORF">TeGR_g1987</name>
</gene>
<evidence type="ECO:0000256" key="2">
    <source>
        <dbReference type="SAM" id="SignalP"/>
    </source>
</evidence>
<organism evidence="3 4">
    <name type="scientific">Tetraparma gracilis</name>
    <dbReference type="NCBI Taxonomy" id="2962635"/>
    <lineage>
        <taxon>Eukaryota</taxon>
        <taxon>Sar</taxon>
        <taxon>Stramenopiles</taxon>
        <taxon>Ochrophyta</taxon>
        <taxon>Bolidophyceae</taxon>
        <taxon>Parmales</taxon>
        <taxon>Triparmaceae</taxon>
        <taxon>Tetraparma</taxon>
    </lineage>
</organism>
<evidence type="ECO:0000313" key="4">
    <source>
        <dbReference type="Proteomes" id="UP001165060"/>
    </source>
</evidence>
<name>A0ABQ6MDV7_9STRA</name>
<feature type="transmembrane region" description="Helical" evidence="1">
    <location>
        <begin position="59"/>
        <end position="77"/>
    </location>
</feature>
<feature type="transmembrane region" description="Helical" evidence="1">
    <location>
        <begin position="83"/>
        <end position="102"/>
    </location>
</feature>